<dbReference type="Proteomes" id="UP001180737">
    <property type="component" value="Unassembled WGS sequence"/>
</dbReference>
<name>A0ABU2Z793_9ACTN</name>
<evidence type="ECO:0000313" key="2">
    <source>
        <dbReference type="EMBL" id="MDT0572296.1"/>
    </source>
</evidence>
<sequence length="612" mass="65291">MNAPVWWAQPSAPEGASDAEGIRKQLGRPDLDPLQVLVREAAQNTWDARLGTGEVGFDLALARPGEAGLAPWIDALLPVFGDDTSLGLAAVLHDPDTVLLTVSDRGTGGLGGPLRGDRVHHGSTDFVGLVRDIGRTNRRAHSGGTYGFGKGVLFTTSAAGTVLVRTRCRWQDRVQTRLIAAALGTGFDHAERRYTGRHWWGRIAEDNIPDPLLDEDADAVADALGLPARAGDELGTDIVIVGARLGSSAPVEADEPERPRTMEEAAQFLGSAILWELWPVMIDNGPGAARMRCRVSVDGQPLDLPDPDRVPRLQPFIRAHRSAHTDGRHVRSRNPAVELGRFALEAFMTPVRPHWTDVAAPSEGPMHHCALMRQAGLVVHYRPGPQLPDTDVSYGAVFRTAVGVDDAFAAAEPPTHDAWVPKNMPDPDDRKLVRSALRTIDNRMREYALAEPEEVSAAGPQPPLGALSHRFASLVPTGSGQGADHPSPAPRRPGGGGTGSLLSTVTPPRLVEIDGAFYVITDITVSSAAAPIRVLAMASVALDHGSENDPPVGAIGPEVVGFRSPDAAEMREGDVLTLTAGDRRDWVVMVRPVAGAATRVRVSAHLVREGAR</sequence>
<evidence type="ECO:0000256" key="1">
    <source>
        <dbReference type="SAM" id="MobiDB-lite"/>
    </source>
</evidence>
<dbReference type="RefSeq" id="WP_157856670.1">
    <property type="nucleotide sequence ID" value="NZ_JAVRFJ010000037.1"/>
</dbReference>
<reference evidence="2" key="1">
    <citation type="submission" date="2024-05" db="EMBL/GenBank/DDBJ databases">
        <title>30 novel species of actinomycetes from the DSMZ collection.</title>
        <authorList>
            <person name="Nouioui I."/>
        </authorList>
    </citation>
    <scope>NUCLEOTIDE SEQUENCE</scope>
    <source>
        <strain evidence="2">DSM 3412</strain>
    </source>
</reference>
<keyword evidence="3" id="KW-1185">Reference proteome</keyword>
<proteinExistence type="predicted"/>
<dbReference type="EMBL" id="JAVRFJ010000037">
    <property type="protein sequence ID" value="MDT0572296.1"/>
    <property type="molecule type" value="Genomic_DNA"/>
</dbReference>
<evidence type="ECO:0000313" key="3">
    <source>
        <dbReference type="Proteomes" id="UP001180737"/>
    </source>
</evidence>
<accession>A0ABU2Z793</accession>
<evidence type="ECO:0008006" key="4">
    <source>
        <dbReference type="Google" id="ProtNLM"/>
    </source>
</evidence>
<protein>
    <recommendedName>
        <fullName evidence="4">ATP-binding protein</fullName>
    </recommendedName>
</protein>
<gene>
    <name evidence="2" type="ORF">RM704_33390</name>
</gene>
<organism evidence="2 3">
    <name type="scientific">Streptomyces gottesmaniae</name>
    <dbReference type="NCBI Taxonomy" id="3075518"/>
    <lineage>
        <taxon>Bacteria</taxon>
        <taxon>Bacillati</taxon>
        <taxon>Actinomycetota</taxon>
        <taxon>Actinomycetes</taxon>
        <taxon>Kitasatosporales</taxon>
        <taxon>Streptomycetaceae</taxon>
        <taxon>Streptomyces</taxon>
    </lineage>
</organism>
<feature type="region of interest" description="Disordered" evidence="1">
    <location>
        <begin position="474"/>
        <end position="503"/>
    </location>
</feature>
<comment type="caution">
    <text evidence="2">The sequence shown here is derived from an EMBL/GenBank/DDBJ whole genome shotgun (WGS) entry which is preliminary data.</text>
</comment>